<feature type="transmembrane region" description="Helical" evidence="8">
    <location>
        <begin position="75"/>
        <end position="94"/>
    </location>
</feature>
<dbReference type="Pfam" id="PF03845">
    <property type="entry name" value="Spore_permease"/>
    <property type="match status" value="1"/>
</dbReference>
<dbReference type="GO" id="GO:0016020">
    <property type="term" value="C:membrane"/>
    <property type="evidence" value="ECO:0007669"/>
    <property type="project" value="UniProtKB-SubCell"/>
</dbReference>
<keyword evidence="7 8" id="KW-0472">Membrane</keyword>
<keyword evidence="3" id="KW-0813">Transport</keyword>
<feature type="transmembrane region" description="Helical" evidence="8">
    <location>
        <begin position="114"/>
        <end position="134"/>
    </location>
</feature>
<evidence type="ECO:0000256" key="7">
    <source>
        <dbReference type="ARBA" id="ARBA00023136"/>
    </source>
</evidence>
<accession>A0A285G0X4</accession>
<keyword evidence="6 8" id="KW-1133">Transmembrane helix</keyword>
<dbReference type="PANTHER" id="PTHR34975">
    <property type="entry name" value="SPORE GERMINATION PROTEIN A2"/>
    <property type="match status" value="1"/>
</dbReference>
<dbReference type="GO" id="GO:0009847">
    <property type="term" value="P:spore germination"/>
    <property type="evidence" value="ECO:0007669"/>
    <property type="project" value="InterPro"/>
</dbReference>
<feature type="transmembrane region" description="Helical" evidence="8">
    <location>
        <begin position="38"/>
        <end position="63"/>
    </location>
</feature>
<comment type="subcellular location">
    <subcellularLocation>
        <location evidence="1">Membrane</location>
        <topology evidence="1">Multi-pass membrane protein</topology>
    </subcellularLocation>
</comment>
<feature type="transmembrane region" description="Helical" evidence="8">
    <location>
        <begin position="9"/>
        <end position="26"/>
    </location>
</feature>
<feature type="transmembrane region" description="Helical" evidence="8">
    <location>
        <begin position="141"/>
        <end position="161"/>
    </location>
</feature>
<dbReference type="InterPro" id="IPR004761">
    <property type="entry name" value="Spore_GerAB"/>
</dbReference>
<sequence>MKEKISSEQIFCLVIAIIIPTIILWVPAVEVGLAQETAWITVIVAGIVGLVLQYIILKLGCGFSNKSIVEDVKDIFGPLLGRIIIFPYLSMIIYDTTTLLNQLIEFIEFFMPRSFIIGIWIGITLLIVYFVYAGIENIARVALLTSSLLIMVILIVMLLNYPNYEDRLKSILIDFNQIFKGSIYAFSWFILPSIVLLFLKPFFKDNNKAIKSSLLGSLFSQLLITILIVICILVFDINLLSILSYPFYSLGTLIIEGLGVIIFVAWISGNIVKISLYYFISIKSIAEWFELNRWKKIIIPFSIMILAISIFKSQVPIIKFLNTNYYVVGYLVIQIPILLIISIGYLLSSKN</sequence>
<feature type="transmembrane region" description="Helical" evidence="8">
    <location>
        <begin position="214"/>
        <end position="235"/>
    </location>
</feature>
<evidence type="ECO:0000256" key="1">
    <source>
        <dbReference type="ARBA" id="ARBA00004141"/>
    </source>
</evidence>
<dbReference type="PANTHER" id="PTHR34975:SF2">
    <property type="entry name" value="SPORE GERMINATION PROTEIN A2"/>
    <property type="match status" value="1"/>
</dbReference>
<gene>
    <name evidence="9" type="ORF">SAMN06265827_10441</name>
</gene>
<comment type="similarity">
    <text evidence="2">Belongs to the amino acid-polyamine-organocation (APC) superfamily. Spore germination protein (SGP) (TC 2.A.3.9) family.</text>
</comment>
<name>A0A285G0X4_9FIRM</name>
<evidence type="ECO:0000256" key="4">
    <source>
        <dbReference type="ARBA" id="ARBA00022544"/>
    </source>
</evidence>
<dbReference type="OrthoDB" id="1855166at2"/>
<keyword evidence="10" id="KW-1185">Reference proteome</keyword>
<evidence type="ECO:0000313" key="10">
    <source>
        <dbReference type="Proteomes" id="UP000219573"/>
    </source>
</evidence>
<dbReference type="Proteomes" id="UP000219573">
    <property type="component" value="Unassembled WGS sequence"/>
</dbReference>
<evidence type="ECO:0000256" key="8">
    <source>
        <dbReference type="SAM" id="Phobius"/>
    </source>
</evidence>
<feature type="transmembrane region" description="Helical" evidence="8">
    <location>
        <begin position="297"/>
        <end position="315"/>
    </location>
</feature>
<dbReference type="AlphaFoldDB" id="A0A285G0X4"/>
<evidence type="ECO:0000256" key="6">
    <source>
        <dbReference type="ARBA" id="ARBA00022989"/>
    </source>
</evidence>
<dbReference type="EMBL" id="OBDZ01000004">
    <property type="protein sequence ID" value="SNY17003.1"/>
    <property type="molecule type" value="Genomic_DNA"/>
</dbReference>
<dbReference type="RefSeq" id="WP_097016691.1">
    <property type="nucleotide sequence ID" value="NZ_OBDZ01000004.1"/>
</dbReference>
<evidence type="ECO:0000256" key="5">
    <source>
        <dbReference type="ARBA" id="ARBA00022692"/>
    </source>
</evidence>
<evidence type="ECO:0000313" key="9">
    <source>
        <dbReference type="EMBL" id="SNY17003.1"/>
    </source>
</evidence>
<reference evidence="10" key="1">
    <citation type="submission" date="2017-09" db="EMBL/GenBank/DDBJ databases">
        <authorList>
            <person name="Varghese N."/>
            <person name="Submissions S."/>
        </authorList>
    </citation>
    <scope>NUCLEOTIDE SEQUENCE [LARGE SCALE GENOMIC DNA]</scope>
    <source>
        <strain evidence="10">MSL47</strain>
    </source>
</reference>
<feature type="transmembrane region" description="Helical" evidence="8">
    <location>
        <begin position="247"/>
        <end position="276"/>
    </location>
</feature>
<keyword evidence="5 8" id="KW-0812">Transmembrane</keyword>
<feature type="transmembrane region" description="Helical" evidence="8">
    <location>
        <begin position="327"/>
        <end position="347"/>
    </location>
</feature>
<evidence type="ECO:0000256" key="2">
    <source>
        <dbReference type="ARBA" id="ARBA00007998"/>
    </source>
</evidence>
<organism evidence="9 10">
    <name type="scientific">Orenia metallireducens</name>
    <dbReference type="NCBI Taxonomy" id="1413210"/>
    <lineage>
        <taxon>Bacteria</taxon>
        <taxon>Bacillati</taxon>
        <taxon>Bacillota</taxon>
        <taxon>Clostridia</taxon>
        <taxon>Halanaerobiales</taxon>
        <taxon>Halobacteroidaceae</taxon>
        <taxon>Orenia</taxon>
    </lineage>
</organism>
<keyword evidence="4" id="KW-0309">Germination</keyword>
<proteinExistence type="inferred from homology"/>
<protein>
    <submittedName>
        <fullName evidence="9">Spore germination protein (Amino acid permease)</fullName>
    </submittedName>
</protein>
<evidence type="ECO:0000256" key="3">
    <source>
        <dbReference type="ARBA" id="ARBA00022448"/>
    </source>
</evidence>
<feature type="transmembrane region" description="Helical" evidence="8">
    <location>
        <begin position="181"/>
        <end position="202"/>
    </location>
</feature>